<accession>A0A563VVH2</accession>
<proteinExistence type="predicted"/>
<organism evidence="1 2">
    <name type="scientific">Hyella patelloides LEGE 07179</name>
    <dbReference type="NCBI Taxonomy" id="945734"/>
    <lineage>
        <taxon>Bacteria</taxon>
        <taxon>Bacillati</taxon>
        <taxon>Cyanobacteriota</taxon>
        <taxon>Cyanophyceae</taxon>
        <taxon>Pleurocapsales</taxon>
        <taxon>Hyellaceae</taxon>
        <taxon>Hyella</taxon>
    </lineage>
</organism>
<dbReference type="AlphaFoldDB" id="A0A563VVH2"/>
<evidence type="ECO:0000313" key="2">
    <source>
        <dbReference type="Proteomes" id="UP000320055"/>
    </source>
</evidence>
<name>A0A563VVH2_9CYAN</name>
<reference evidence="1 2" key="1">
    <citation type="submission" date="2019-01" db="EMBL/GenBank/DDBJ databases">
        <authorList>
            <person name="Brito A."/>
        </authorList>
    </citation>
    <scope>NUCLEOTIDE SEQUENCE [LARGE SCALE GENOMIC DNA]</scope>
    <source>
        <strain evidence="1">1</strain>
    </source>
</reference>
<dbReference type="Proteomes" id="UP000320055">
    <property type="component" value="Unassembled WGS sequence"/>
</dbReference>
<dbReference type="EMBL" id="CAACVJ010000264">
    <property type="protein sequence ID" value="VEP15449.1"/>
    <property type="molecule type" value="Genomic_DNA"/>
</dbReference>
<sequence>MVQNNNYQEMTLASKAKLLTDLLNLESVRVTKYQNLSGIGLILHLEILTKEAYCSSCEKN</sequence>
<gene>
    <name evidence="1" type="ORF">H1P_3360006</name>
</gene>
<evidence type="ECO:0000313" key="1">
    <source>
        <dbReference type="EMBL" id="VEP15449.1"/>
    </source>
</evidence>
<keyword evidence="2" id="KW-1185">Reference proteome</keyword>
<protein>
    <submittedName>
        <fullName evidence="1">Uncharacterized protein</fullName>
    </submittedName>
</protein>